<dbReference type="EMBL" id="JANPWB010000006">
    <property type="protein sequence ID" value="KAJ1181920.1"/>
    <property type="molecule type" value="Genomic_DNA"/>
</dbReference>
<accession>A0AAV7U0C1</accession>
<comment type="caution">
    <text evidence="1">The sequence shown here is derived from an EMBL/GenBank/DDBJ whole genome shotgun (WGS) entry which is preliminary data.</text>
</comment>
<evidence type="ECO:0000313" key="2">
    <source>
        <dbReference type="Proteomes" id="UP001066276"/>
    </source>
</evidence>
<protein>
    <submittedName>
        <fullName evidence="1">Uncharacterized protein</fullName>
    </submittedName>
</protein>
<dbReference type="Proteomes" id="UP001066276">
    <property type="component" value="Chromosome 3_2"/>
</dbReference>
<proteinExistence type="predicted"/>
<reference evidence="1" key="1">
    <citation type="journal article" date="2022" name="bioRxiv">
        <title>Sequencing and chromosome-scale assembly of the giantPleurodeles waltlgenome.</title>
        <authorList>
            <person name="Brown T."/>
            <person name="Elewa A."/>
            <person name="Iarovenko S."/>
            <person name="Subramanian E."/>
            <person name="Araus A.J."/>
            <person name="Petzold A."/>
            <person name="Susuki M."/>
            <person name="Suzuki K.-i.T."/>
            <person name="Hayashi T."/>
            <person name="Toyoda A."/>
            <person name="Oliveira C."/>
            <person name="Osipova E."/>
            <person name="Leigh N.D."/>
            <person name="Simon A."/>
            <person name="Yun M.H."/>
        </authorList>
    </citation>
    <scope>NUCLEOTIDE SEQUENCE</scope>
    <source>
        <strain evidence="1">20211129_DDA</strain>
        <tissue evidence="1">Liver</tissue>
    </source>
</reference>
<evidence type="ECO:0000313" key="1">
    <source>
        <dbReference type="EMBL" id="KAJ1181920.1"/>
    </source>
</evidence>
<keyword evidence="2" id="KW-1185">Reference proteome</keyword>
<name>A0AAV7U0C1_PLEWA</name>
<organism evidence="1 2">
    <name type="scientific">Pleurodeles waltl</name>
    <name type="common">Iberian ribbed newt</name>
    <dbReference type="NCBI Taxonomy" id="8319"/>
    <lineage>
        <taxon>Eukaryota</taxon>
        <taxon>Metazoa</taxon>
        <taxon>Chordata</taxon>
        <taxon>Craniata</taxon>
        <taxon>Vertebrata</taxon>
        <taxon>Euteleostomi</taxon>
        <taxon>Amphibia</taxon>
        <taxon>Batrachia</taxon>
        <taxon>Caudata</taxon>
        <taxon>Salamandroidea</taxon>
        <taxon>Salamandridae</taxon>
        <taxon>Pleurodelinae</taxon>
        <taxon>Pleurodeles</taxon>
    </lineage>
</organism>
<dbReference type="AlphaFoldDB" id="A0AAV7U0C1"/>
<gene>
    <name evidence="1" type="ORF">NDU88_007119</name>
</gene>
<sequence length="114" mass="12478">MHGGSTKERTAREGSVLPSTAAKLKDLVSGDTFECKDVLELDYDVESEVWVEVASKRQQDHDFSAVVVLRTVVAAVGSDVWDLFFLIWGGNFGSTIGVGIEQDTSDWEVALEVQ</sequence>